<dbReference type="InterPro" id="IPR029045">
    <property type="entry name" value="ClpP/crotonase-like_dom_sf"/>
</dbReference>
<evidence type="ECO:0000313" key="2">
    <source>
        <dbReference type="EMBL" id="RUS35548.1"/>
    </source>
</evidence>
<dbReference type="Gene3D" id="3.90.226.10">
    <property type="entry name" value="2-enoyl-CoA Hydratase, Chain A, domain 1"/>
    <property type="match status" value="1"/>
</dbReference>
<dbReference type="InterPro" id="IPR052766">
    <property type="entry name" value="S41A_metabolite_peptidase"/>
</dbReference>
<dbReference type="GO" id="GO:0006508">
    <property type="term" value="P:proteolysis"/>
    <property type="evidence" value="ECO:0007669"/>
    <property type="project" value="InterPro"/>
</dbReference>
<proteinExistence type="predicted"/>
<feature type="domain" description="Tail specific protease" evidence="1">
    <location>
        <begin position="108"/>
        <end position="288"/>
    </location>
</feature>
<dbReference type="PANTHER" id="PTHR37049:SF5">
    <property type="entry name" value="TAIL SPECIFIC PROTEASE DOMAIN-CONTAINING PROTEIN"/>
    <property type="match status" value="1"/>
</dbReference>
<dbReference type="EMBL" id="RBNJ01000036">
    <property type="protein sequence ID" value="RUS35548.1"/>
    <property type="molecule type" value="Genomic_DNA"/>
</dbReference>
<name>A0A433R0J1_9FUNG</name>
<comment type="caution">
    <text evidence="2">The sequence shown here is derived from an EMBL/GenBank/DDBJ whole genome shotgun (WGS) entry which is preliminary data.</text>
</comment>
<dbReference type="InterPro" id="IPR005151">
    <property type="entry name" value="Tail-specific_protease"/>
</dbReference>
<dbReference type="GO" id="GO:0008236">
    <property type="term" value="F:serine-type peptidase activity"/>
    <property type="evidence" value="ECO:0007669"/>
    <property type="project" value="InterPro"/>
</dbReference>
<reference evidence="2 3" key="1">
    <citation type="journal article" date="2018" name="New Phytol.">
        <title>Phylogenomics of Endogonaceae and evolution of mycorrhizas within Mucoromycota.</title>
        <authorList>
            <person name="Chang Y."/>
            <person name="Desiro A."/>
            <person name="Na H."/>
            <person name="Sandor L."/>
            <person name="Lipzen A."/>
            <person name="Clum A."/>
            <person name="Barry K."/>
            <person name="Grigoriev I.V."/>
            <person name="Martin F.M."/>
            <person name="Stajich J.E."/>
            <person name="Smith M.E."/>
            <person name="Bonito G."/>
            <person name="Spatafora J.W."/>
        </authorList>
    </citation>
    <scope>NUCLEOTIDE SEQUENCE [LARGE SCALE GENOMIC DNA]</scope>
    <source>
        <strain evidence="2 3">AD002</strain>
    </source>
</reference>
<dbReference type="Proteomes" id="UP000274822">
    <property type="component" value="Unassembled WGS sequence"/>
</dbReference>
<protein>
    <recommendedName>
        <fullName evidence="1">Tail specific protease domain-containing protein</fullName>
    </recommendedName>
</protein>
<dbReference type="Pfam" id="PF03572">
    <property type="entry name" value="Peptidase_S41"/>
    <property type="match status" value="1"/>
</dbReference>
<keyword evidence="3" id="KW-1185">Reference proteome</keyword>
<evidence type="ECO:0000313" key="3">
    <source>
        <dbReference type="Proteomes" id="UP000274822"/>
    </source>
</evidence>
<gene>
    <name evidence="2" type="ORF">BC938DRAFT_479009</name>
</gene>
<evidence type="ECO:0000259" key="1">
    <source>
        <dbReference type="Pfam" id="PF03572"/>
    </source>
</evidence>
<dbReference type="AlphaFoldDB" id="A0A433R0J1"/>
<dbReference type="SUPFAM" id="SSF52096">
    <property type="entry name" value="ClpP/crotonase"/>
    <property type="match status" value="1"/>
</dbReference>
<dbReference type="PANTHER" id="PTHR37049">
    <property type="entry name" value="PEPTIDASE S41 FAMILY PROTEIN"/>
    <property type="match status" value="1"/>
</dbReference>
<sequence>MTLTLPWMALTPSGSFASTAEFYKSNCGFNTDSSTSVAAVAEGQPAPALRARKLEQEAKLEKTALVKGTTTPAGVLMLQEPSCTDDFEIPALAGVPWGCFYKLDKTTAVFTLSKFQQAPHSKDGAWQRQFQSAFEILKRQNLTKLVIDFSDNHGGSIAFAYALLNCLFPAQPRHLYFATDIRLHPLALKLTAAAVQQNNTDSFWHYSSWADPTTGAPFTSPNQFPGHITYTRGGVATQYTARFIDNVANDLALLPPSTNFHYVPSDVLFLSNGNSFSAGALVARHLQDVVGVKTAVLGGYPDQPQVMWTTIGGEVYTIDSDITDLGLDTDPDAPSATNLRISVTFVIREAYGNYQPAKEGVVPLEFSWKAADYKIPFTAENVLGPAVCWNQVAALLA</sequence>
<accession>A0A433R0J1</accession>
<organism evidence="2 3">
    <name type="scientific">Jimgerdemannia flammicorona</name>
    <dbReference type="NCBI Taxonomy" id="994334"/>
    <lineage>
        <taxon>Eukaryota</taxon>
        <taxon>Fungi</taxon>
        <taxon>Fungi incertae sedis</taxon>
        <taxon>Mucoromycota</taxon>
        <taxon>Mucoromycotina</taxon>
        <taxon>Endogonomycetes</taxon>
        <taxon>Endogonales</taxon>
        <taxon>Endogonaceae</taxon>
        <taxon>Jimgerdemannia</taxon>
    </lineage>
</organism>